<organism evidence="2 3">
    <name type="scientific">Amniculicola lignicola CBS 123094</name>
    <dbReference type="NCBI Taxonomy" id="1392246"/>
    <lineage>
        <taxon>Eukaryota</taxon>
        <taxon>Fungi</taxon>
        <taxon>Dikarya</taxon>
        <taxon>Ascomycota</taxon>
        <taxon>Pezizomycotina</taxon>
        <taxon>Dothideomycetes</taxon>
        <taxon>Pleosporomycetidae</taxon>
        <taxon>Pleosporales</taxon>
        <taxon>Amniculicolaceae</taxon>
        <taxon>Amniculicola</taxon>
    </lineage>
</organism>
<sequence>MSQPRIVITEPFMQHASPSASTYTASTAALPIHKSTSHSKLYERLRPNKHQIIMSEPTQSTTEVKPPSKRLSKRWSKQSATSSTSKTSQNETRKSKTKPTLTLWGSPSTRLPTTADTPSVSTPRTISTPGTSVTSSPTRSPSAAPPSTDGQNSPYDPLQNHIPCLLQDCKQTFCPSLLGPTFYNPQKPYGLRRLPGLCPDHAYADLRVANAEAKTEWELRRQNAGRKAMNMIAGEFDMFLKAYEEARGEEGVRLERKMRVRVLGEVSIPSYLGTADEKTVIEKARKQAEESWDWRYVARPCTKKGCQSNWYSIFDIHLYDFYQSEKRFRLRPLATLCPTCAKRDLDMILRTIDAKYEVLDDEVWHAWVSHIRKNRDVELAYWEKAQERVVRGRGIKFRIVEEKKKKEEVIDLEGKGVETVRELCVVM</sequence>
<dbReference type="Proteomes" id="UP000799779">
    <property type="component" value="Unassembled WGS sequence"/>
</dbReference>
<evidence type="ECO:0000313" key="2">
    <source>
        <dbReference type="EMBL" id="KAF1997527.1"/>
    </source>
</evidence>
<feature type="region of interest" description="Disordered" evidence="1">
    <location>
        <begin position="51"/>
        <end position="156"/>
    </location>
</feature>
<feature type="compositionally biased region" description="Polar residues" evidence="1">
    <location>
        <begin position="98"/>
        <end position="126"/>
    </location>
</feature>
<name>A0A6A5W831_9PLEO</name>
<keyword evidence="3" id="KW-1185">Reference proteome</keyword>
<dbReference type="AlphaFoldDB" id="A0A6A5W831"/>
<protein>
    <submittedName>
        <fullName evidence="2">Uncharacterized protein</fullName>
    </submittedName>
</protein>
<feature type="compositionally biased region" description="Low complexity" evidence="1">
    <location>
        <begin position="127"/>
        <end position="148"/>
    </location>
</feature>
<evidence type="ECO:0000313" key="3">
    <source>
        <dbReference type="Proteomes" id="UP000799779"/>
    </source>
</evidence>
<evidence type="ECO:0000256" key="1">
    <source>
        <dbReference type="SAM" id="MobiDB-lite"/>
    </source>
</evidence>
<accession>A0A6A5W831</accession>
<reference evidence="2" key="1">
    <citation type="journal article" date="2020" name="Stud. Mycol.">
        <title>101 Dothideomycetes genomes: a test case for predicting lifestyles and emergence of pathogens.</title>
        <authorList>
            <person name="Haridas S."/>
            <person name="Albert R."/>
            <person name="Binder M."/>
            <person name="Bloem J."/>
            <person name="Labutti K."/>
            <person name="Salamov A."/>
            <person name="Andreopoulos B."/>
            <person name="Baker S."/>
            <person name="Barry K."/>
            <person name="Bills G."/>
            <person name="Bluhm B."/>
            <person name="Cannon C."/>
            <person name="Castanera R."/>
            <person name="Culley D."/>
            <person name="Daum C."/>
            <person name="Ezra D."/>
            <person name="Gonzalez J."/>
            <person name="Henrissat B."/>
            <person name="Kuo A."/>
            <person name="Liang C."/>
            <person name="Lipzen A."/>
            <person name="Lutzoni F."/>
            <person name="Magnuson J."/>
            <person name="Mondo S."/>
            <person name="Nolan M."/>
            <person name="Ohm R."/>
            <person name="Pangilinan J."/>
            <person name="Park H.-J."/>
            <person name="Ramirez L."/>
            <person name="Alfaro M."/>
            <person name="Sun H."/>
            <person name="Tritt A."/>
            <person name="Yoshinaga Y."/>
            <person name="Zwiers L.-H."/>
            <person name="Turgeon B."/>
            <person name="Goodwin S."/>
            <person name="Spatafora J."/>
            <person name="Crous P."/>
            <person name="Grigoriev I."/>
        </authorList>
    </citation>
    <scope>NUCLEOTIDE SEQUENCE</scope>
    <source>
        <strain evidence="2">CBS 123094</strain>
    </source>
</reference>
<dbReference type="OrthoDB" id="3875902at2759"/>
<proteinExistence type="predicted"/>
<feature type="compositionally biased region" description="Basic residues" evidence="1">
    <location>
        <begin position="67"/>
        <end position="76"/>
    </location>
</feature>
<dbReference type="EMBL" id="ML977612">
    <property type="protein sequence ID" value="KAF1997527.1"/>
    <property type="molecule type" value="Genomic_DNA"/>
</dbReference>
<gene>
    <name evidence="2" type="ORF">P154DRAFT_524731</name>
</gene>
<feature type="compositionally biased region" description="Low complexity" evidence="1">
    <location>
        <begin position="77"/>
        <end position="89"/>
    </location>
</feature>